<dbReference type="OrthoDB" id="3253976at2759"/>
<dbReference type="Proteomes" id="UP000053647">
    <property type="component" value="Unassembled WGS sequence"/>
</dbReference>
<accession>A0A0C9T3A7</accession>
<sequence length="229" mass="25409">MAQLIRSAKSGSDWSGNELFAFNIVIQDVDAATFFGAPQLPATTVSPVILNNLARPPPPAVVTKEERIFFEFLDRAIISEVAAVDDFATHILRMLDFDDNERSITTKREMTFTMCGTRRSPVTDEPVPQLVAKAIAAIVENNRLRRPPLPQQIIPGITMVGARPIFYKVPVTQALVSALITAQYPAQPTIVQRLVPPVPDEETYMIHGMNPLADRRIVFQCLEAMRGLL</sequence>
<proteinExistence type="predicted"/>
<reference evidence="1 2" key="1">
    <citation type="submission" date="2014-06" db="EMBL/GenBank/DDBJ databases">
        <authorList>
            <consortium name="DOE Joint Genome Institute"/>
            <person name="Kuo A."/>
            <person name="Kohler A."/>
            <person name="Nagy L.G."/>
            <person name="Floudas D."/>
            <person name="Copeland A."/>
            <person name="Barry K.W."/>
            <person name="Cichocki N."/>
            <person name="Veneault-Fourrey C."/>
            <person name="LaButti K."/>
            <person name="Lindquist E.A."/>
            <person name="Lipzen A."/>
            <person name="Lundell T."/>
            <person name="Morin E."/>
            <person name="Murat C."/>
            <person name="Sun H."/>
            <person name="Tunlid A."/>
            <person name="Henrissat B."/>
            <person name="Grigoriev I.V."/>
            <person name="Hibbett D.S."/>
            <person name="Martin F."/>
            <person name="Nordberg H.P."/>
            <person name="Cantor M.N."/>
            <person name="Hua S.X."/>
        </authorList>
    </citation>
    <scope>NUCLEOTIDE SEQUENCE [LARGE SCALE GENOMIC DNA]</scope>
    <source>
        <strain evidence="1 2">ATCC 200175</strain>
    </source>
</reference>
<dbReference type="HOGENOM" id="CLU_078038_0_0_1"/>
<name>A0A0C9T3A7_PAXIN</name>
<evidence type="ECO:0000313" key="2">
    <source>
        <dbReference type="Proteomes" id="UP000053647"/>
    </source>
</evidence>
<organism evidence="1 2">
    <name type="scientific">Paxillus involutus ATCC 200175</name>
    <dbReference type="NCBI Taxonomy" id="664439"/>
    <lineage>
        <taxon>Eukaryota</taxon>
        <taxon>Fungi</taxon>
        <taxon>Dikarya</taxon>
        <taxon>Basidiomycota</taxon>
        <taxon>Agaricomycotina</taxon>
        <taxon>Agaricomycetes</taxon>
        <taxon>Agaricomycetidae</taxon>
        <taxon>Boletales</taxon>
        <taxon>Paxilineae</taxon>
        <taxon>Paxillaceae</taxon>
        <taxon>Paxillus</taxon>
    </lineage>
</organism>
<evidence type="ECO:0000313" key="1">
    <source>
        <dbReference type="EMBL" id="KIJ05983.1"/>
    </source>
</evidence>
<keyword evidence="2" id="KW-1185">Reference proteome</keyword>
<dbReference type="AlphaFoldDB" id="A0A0C9T3A7"/>
<gene>
    <name evidence="1" type="ORF">PAXINDRAFT_158883</name>
</gene>
<dbReference type="EMBL" id="KN820587">
    <property type="protein sequence ID" value="KIJ05983.1"/>
    <property type="molecule type" value="Genomic_DNA"/>
</dbReference>
<reference evidence="2" key="2">
    <citation type="submission" date="2015-01" db="EMBL/GenBank/DDBJ databases">
        <title>Evolutionary Origins and Diversification of the Mycorrhizal Mutualists.</title>
        <authorList>
            <consortium name="DOE Joint Genome Institute"/>
            <consortium name="Mycorrhizal Genomics Consortium"/>
            <person name="Kohler A."/>
            <person name="Kuo A."/>
            <person name="Nagy L.G."/>
            <person name="Floudas D."/>
            <person name="Copeland A."/>
            <person name="Barry K.W."/>
            <person name="Cichocki N."/>
            <person name="Veneault-Fourrey C."/>
            <person name="LaButti K."/>
            <person name="Lindquist E.A."/>
            <person name="Lipzen A."/>
            <person name="Lundell T."/>
            <person name="Morin E."/>
            <person name="Murat C."/>
            <person name="Riley R."/>
            <person name="Ohm R."/>
            <person name="Sun H."/>
            <person name="Tunlid A."/>
            <person name="Henrissat B."/>
            <person name="Grigoriev I.V."/>
            <person name="Hibbett D.S."/>
            <person name="Martin F."/>
        </authorList>
    </citation>
    <scope>NUCLEOTIDE SEQUENCE [LARGE SCALE GENOMIC DNA]</scope>
    <source>
        <strain evidence="2">ATCC 200175</strain>
    </source>
</reference>
<protein>
    <submittedName>
        <fullName evidence="1">Uncharacterized protein</fullName>
    </submittedName>
</protein>